<sequence>MNRIWDVDGIEWEDLPTVSDLLCAADTKILAREVALRYGGKPDGRGRGDSERSLKRARRKVKKLRKIDPEPSDKIILLPKHVINRRDAGHGFGYYDVEPCIFMRDGVQRLGEDALANVLPWELILMDDESASEMLGFRVWLEGEWDLCERYRFLAVVCVRMLNNIRAQKELRKFLEQGDAACDMDEDDVVEDIRRDVLYPEEVINAKLGGYWDASLGLNLPWKDEHRQTCTRIDRAIDDLFAEETKRCAAELGKKLERGYEERGELLNGMSL</sequence>
<dbReference type="AlphaFoldDB" id="A0A5K1IZ12"/>
<protein>
    <submittedName>
        <fullName evidence="1">Uncharacterized protein</fullName>
    </submittedName>
</protein>
<organism evidence="1 2">
    <name type="scientific">Collinsella aerofaciens</name>
    <dbReference type="NCBI Taxonomy" id="74426"/>
    <lineage>
        <taxon>Bacteria</taxon>
        <taxon>Bacillati</taxon>
        <taxon>Actinomycetota</taxon>
        <taxon>Coriobacteriia</taxon>
        <taxon>Coriobacteriales</taxon>
        <taxon>Coriobacteriaceae</taxon>
        <taxon>Collinsella</taxon>
    </lineage>
</organism>
<dbReference type="EMBL" id="CABWIH010000033">
    <property type="protein sequence ID" value="VWL94207.1"/>
    <property type="molecule type" value="Genomic_DNA"/>
</dbReference>
<evidence type="ECO:0000313" key="1">
    <source>
        <dbReference type="EMBL" id="VWL94207.1"/>
    </source>
</evidence>
<name>A0A5K1IZ12_9ACTN</name>
<accession>A0A5K1IZ12</accession>
<proteinExistence type="predicted"/>
<gene>
    <name evidence="1" type="ORF">LMKDKBCB_01679</name>
</gene>
<dbReference type="Proteomes" id="UP000330807">
    <property type="component" value="Unassembled WGS sequence"/>
</dbReference>
<evidence type="ECO:0000313" key="2">
    <source>
        <dbReference type="Proteomes" id="UP000330807"/>
    </source>
</evidence>
<reference evidence="1 2" key="1">
    <citation type="submission" date="2019-10" db="EMBL/GenBank/DDBJ databases">
        <authorList>
            <person name="Wolf R A."/>
        </authorList>
    </citation>
    <scope>NUCLEOTIDE SEQUENCE [LARGE SCALE GENOMIC DNA]</scope>
    <source>
        <strain evidence="1">Collinsella_aerofaciens_AK_138A</strain>
    </source>
</reference>
<dbReference type="RefSeq" id="WP_156063310.1">
    <property type="nucleotide sequence ID" value="NZ_CABWIH010000033.1"/>
</dbReference>